<feature type="domain" description="Gp5/Type VI secretion system Vgr protein OB-fold" evidence="2">
    <location>
        <begin position="53"/>
        <end position="120"/>
    </location>
</feature>
<dbReference type="NCBIfam" id="TIGR01644">
    <property type="entry name" value="phage_P2_V"/>
    <property type="match status" value="1"/>
</dbReference>
<proteinExistence type="predicted"/>
<feature type="region of interest" description="Disordered" evidence="1">
    <location>
        <begin position="219"/>
        <end position="247"/>
    </location>
</feature>
<dbReference type="RefSeq" id="YP_009882578.1">
    <property type="nucleotide sequence ID" value="NC_049451.1"/>
</dbReference>
<feature type="compositionally biased region" description="Basic and acidic residues" evidence="1">
    <location>
        <begin position="228"/>
        <end position="241"/>
    </location>
</feature>
<name>A0A482MEB1_9CAUD</name>
<evidence type="ECO:0000313" key="4">
    <source>
        <dbReference type="EMBL" id="QBQ71559.1"/>
    </source>
</evidence>
<dbReference type="KEGG" id="vg:55811881"/>
<accession>A0A482MEB1</accession>
<dbReference type="InterPro" id="IPR040629">
    <property type="entry name" value="Phage_spike"/>
</dbReference>
<dbReference type="Pfam" id="PF18715">
    <property type="entry name" value="Phage_spike"/>
    <property type="match status" value="1"/>
</dbReference>
<organism evidence="4 5">
    <name type="scientific">Klebsiella phage ST147-VIM1phi7.1</name>
    <dbReference type="NCBI Taxonomy" id="2510480"/>
    <lineage>
        <taxon>Viruses</taxon>
        <taxon>Duplodnaviria</taxon>
        <taxon>Heunggongvirae</taxon>
        <taxon>Uroviricota</taxon>
        <taxon>Caudoviricetes</taxon>
        <taxon>Peduoviridae</taxon>
        <taxon>Vimunumvirus</taxon>
        <taxon>Vimunumvirus ST147VIM1phi71</taxon>
    </lineage>
</organism>
<evidence type="ECO:0000313" key="5">
    <source>
        <dbReference type="Proteomes" id="UP000302019"/>
    </source>
</evidence>
<evidence type="ECO:0000256" key="1">
    <source>
        <dbReference type="SAM" id="MobiDB-lite"/>
    </source>
</evidence>
<dbReference type="InterPro" id="IPR037026">
    <property type="entry name" value="Vgr_OB-fold_dom_sf"/>
</dbReference>
<dbReference type="InterPro" id="IPR013046">
    <property type="entry name" value="GpV/Gp45"/>
</dbReference>
<protein>
    <submittedName>
        <fullName evidence="4">Baseplate assembly protein V</fullName>
    </submittedName>
</protein>
<feature type="domain" description="Phage spike trimer" evidence="3">
    <location>
        <begin position="173"/>
        <end position="224"/>
    </location>
</feature>
<reference evidence="4 5" key="1">
    <citation type="submission" date="2019-01" db="EMBL/GenBank/DDBJ databases">
        <authorList>
            <person name="Bleriot I."/>
            <person name="Guijarro P."/>
            <person name="Trastoy R."/>
            <person name="Blasco L."/>
            <person name="Fernandez-Garcia L."/>
            <person name="Ambroa A."/>
            <person name="Perez-Nadales E."/>
            <person name="Fernandez-Cuenca F."/>
            <person name="Torre-Cisneros J."/>
            <person name="Oteo J."/>
            <person name="Oliver A."/>
            <person name="Canton R."/>
            <person name="Kidd T."/>
            <person name="Navarro F."/>
            <person name="Miro E."/>
            <person name="Pascual A."/>
            <person name="Bou G."/>
            <person name="Martinez-Martinez L."/>
            <person name="Tomas M."/>
        </authorList>
    </citation>
    <scope>NUCLEOTIDE SEQUENCE [LARGE SCALE GENOMIC DNA]</scope>
</reference>
<sequence length="247" mass="26327">MCQVNSGLIHITLCQPGQNARRLPPEHPGGILSPMNTLASIQELARAIRNMIRTGIVVETDLDAGRCRVQTGGIYTDWLQWLTHRAGRSRTWWAPSIGEQVMILAVGGELDTAFVLPGIYSDDNPAPSASADAWHVEFPDGAVMSYEPETGALTVTGIKTADVTASDSVAVSVPVVLVKAETRVTLDTPEVVCTNKLTTGTLEVKQGGKMSGDIEHSGGAFTSNGVQVDKHGHGGIRRGDEWTEGTQ</sequence>
<dbReference type="InterPro" id="IPR006531">
    <property type="entry name" value="Gp5/Vgr_OB"/>
</dbReference>
<dbReference type="Gene3D" id="6.20.150.10">
    <property type="match status" value="1"/>
</dbReference>
<evidence type="ECO:0000259" key="2">
    <source>
        <dbReference type="Pfam" id="PF04717"/>
    </source>
</evidence>
<dbReference type="Pfam" id="PF04717">
    <property type="entry name" value="Phage_base_V"/>
    <property type="match status" value="1"/>
</dbReference>
<dbReference type="Gene3D" id="2.40.50.230">
    <property type="entry name" value="Gp5 N-terminal domain"/>
    <property type="match status" value="1"/>
</dbReference>
<dbReference type="EMBL" id="MK416018">
    <property type="protein sequence ID" value="QBQ71559.1"/>
    <property type="molecule type" value="Genomic_DNA"/>
</dbReference>
<evidence type="ECO:0000259" key="3">
    <source>
        <dbReference type="Pfam" id="PF18715"/>
    </source>
</evidence>
<dbReference type="GeneID" id="55811881"/>
<keyword evidence="5" id="KW-1185">Reference proteome</keyword>
<dbReference type="Proteomes" id="UP000302019">
    <property type="component" value="Segment"/>
</dbReference>